<evidence type="ECO:0000256" key="7">
    <source>
        <dbReference type="ARBA" id="ARBA00022781"/>
    </source>
</evidence>
<dbReference type="InterPro" id="IPR001421">
    <property type="entry name" value="ATP8_metazoa"/>
</dbReference>
<keyword evidence="9 12" id="KW-0406">Ion transport</keyword>
<evidence type="ECO:0000256" key="12">
    <source>
        <dbReference type="RuleBase" id="RU003661"/>
    </source>
</evidence>
<dbReference type="GeneID" id="42439068"/>
<keyword evidence="6 12" id="KW-0812">Transmembrane</keyword>
<evidence type="ECO:0000256" key="8">
    <source>
        <dbReference type="ARBA" id="ARBA00022989"/>
    </source>
</evidence>
<evidence type="ECO:0000256" key="1">
    <source>
        <dbReference type="ARBA" id="ARBA00004304"/>
    </source>
</evidence>
<keyword evidence="5 12" id="KW-0138">CF(0)</keyword>
<proteinExistence type="inferred from homology"/>
<dbReference type="AlphaFoldDB" id="A0A649UDR0"/>
<keyword evidence="11 13" id="KW-0472">Membrane</keyword>
<reference evidence="14" key="1">
    <citation type="submission" date="2019-10" db="EMBL/GenBank/DDBJ databases">
        <title>The complete mitochondrial genome of a Dokdo shrimp, Lebbeus groenlandicus.</title>
        <authorList>
            <person name="Kim J."/>
            <person name="Choi J.-P."/>
            <person name="Kim H.-S."/>
            <person name="Jo Y."/>
            <person name="Min W.G."/>
            <person name="Yum S."/>
            <person name="Bhak J."/>
        </authorList>
    </citation>
    <scope>NUCLEOTIDE SEQUENCE</scope>
    <source>
        <strain evidence="14">LGR</strain>
    </source>
</reference>
<evidence type="ECO:0000256" key="4">
    <source>
        <dbReference type="ARBA" id="ARBA00022448"/>
    </source>
</evidence>
<keyword evidence="10 12" id="KW-0496">Mitochondrion</keyword>
<keyword evidence="7 12" id="KW-0375">Hydrogen ion transport</keyword>
<dbReference type="EMBL" id="MN577077">
    <property type="protein sequence ID" value="QGI24745.1"/>
    <property type="molecule type" value="Genomic_DNA"/>
</dbReference>
<comment type="subunit">
    <text evidence="3">F-type ATPases have 2 components, CF(1) - the catalytic core - and CF(0) - the membrane proton channel.</text>
</comment>
<evidence type="ECO:0000256" key="5">
    <source>
        <dbReference type="ARBA" id="ARBA00022547"/>
    </source>
</evidence>
<evidence type="ECO:0000313" key="14">
    <source>
        <dbReference type="EMBL" id="QGI24745.1"/>
    </source>
</evidence>
<name>A0A649UDR0_9EUCA</name>
<comment type="subcellular location">
    <subcellularLocation>
        <location evidence="1 12">Mitochondrion membrane</location>
        <topology evidence="1 12">Single-pass membrane protein</topology>
    </subcellularLocation>
</comment>
<evidence type="ECO:0000256" key="13">
    <source>
        <dbReference type="SAM" id="Phobius"/>
    </source>
</evidence>
<geneLocation type="mitochondrion" evidence="14"/>
<gene>
    <name evidence="14" type="primary">atp8</name>
</gene>
<evidence type="ECO:0000256" key="10">
    <source>
        <dbReference type="ARBA" id="ARBA00023128"/>
    </source>
</evidence>
<organism evidence="14">
    <name type="scientific">Lebbeus groenlandicus</name>
    <dbReference type="NCBI Taxonomy" id="397956"/>
    <lineage>
        <taxon>Eukaryota</taxon>
        <taxon>Metazoa</taxon>
        <taxon>Ecdysozoa</taxon>
        <taxon>Arthropoda</taxon>
        <taxon>Crustacea</taxon>
        <taxon>Multicrustacea</taxon>
        <taxon>Malacostraca</taxon>
        <taxon>Eumalacostraca</taxon>
        <taxon>Eucarida</taxon>
        <taxon>Decapoda</taxon>
        <taxon>Pleocyemata</taxon>
        <taxon>Caridea</taxon>
        <taxon>Alpheoidea</taxon>
        <taxon>Hippolytidae</taxon>
        <taxon>Lebbeus</taxon>
    </lineage>
</organism>
<evidence type="ECO:0000256" key="2">
    <source>
        <dbReference type="ARBA" id="ARBA00008892"/>
    </source>
</evidence>
<evidence type="ECO:0000256" key="9">
    <source>
        <dbReference type="ARBA" id="ARBA00023065"/>
    </source>
</evidence>
<evidence type="ECO:0000256" key="3">
    <source>
        <dbReference type="ARBA" id="ARBA00011291"/>
    </source>
</evidence>
<dbReference type="GO" id="GO:0015986">
    <property type="term" value="P:proton motive force-driven ATP synthesis"/>
    <property type="evidence" value="ECO:0007669"/>
    <property type="project" value="InterPro"/>
</dbReference>
<dbReference type="RefSeq" id="YP_009711232.1">
    <property type="nucleotide sequence ID" value="NC_045223.1"/>
</dbReference>
<evidence type="ECO:0000256" key="6">
    <source>
        <dbReference type="ARBA" id="ARBA00022692"/>
    </source>
</evidence>
<evidence type="ECO:0000256" key="11">
    <source>
        <dbReference type="ARBA" id="ARBA00023136"/>
    </source>
</evidence>
<feature type="transmembrane region" description="Helical" evidence="13">
    <location>
        <begin position="6"/>
        <end position="28"/>
    </location>
</feature>
<dbReference type="GO" id="GO:0031966">
    <property type="term" value="C:mitochondrial membrane"/>
    <property type="evidence" value="ECO:0007669"/>
    <property type="project" value="UniProtKB-SubCell"/>
</dbReference>
<accession>A0A649UDR0</accession>
<dbReference type="GO" id="GO:0045259">
    <property type="term" value="C:proton-transporting ATP synthase complex"/>
    <property type="evidence" value="ECO:0007669"/>
    <property type="project" value="UniProtKB-KW"/>
</dbReference>
<keyword evidence="4 12" id="KW-0813">Transport</keyword>
<dbReference type="GO" id="GO:0015078">
    <property type="term" value="F:proton transmembrane transporter activity"/>
    <property type="evidence" value="ECO:0007669"/>
    <property type="project" value="InterPro"/>
</dbReference>
<dbReference type="Pfam" id="PF00895">
    <property type="entry name" value="ATP-synt_8"/>
    <property type="match status" value="1"/>
</dbReference>
<keyword evidence="8 13" id="KW-1133">Transmembrane helix</keyword>
<sequence length="52" mass="6109">MPQMAPLLWLPLFIFFSAIFLMFTAFNYSIKTPIKISNVSSTTLSHKLTWKW</sequence>
<protein>
    <recommendedName>
        <fullName evidence="12">ATP synthase complex subunit 8</fullName>
    </recommendedName>
</protein>
<comment type="similarity">
    <text evidence="2 12">Belongs to the ATPase protein 8 family.</text>
</comment>